<dbReference type="SUPFAM" id="SSF54211">
    <property type="entry name" value="Ribosomal protein S5 domain 2-like"/>
    <property type="match status" value="1"/>
</dbReference>
<dbReference type="Gene3D" id="3.30.230.10">
    <property type="match status" value="1"/>
</dbReference>
<evidence type="ECO:0000313" key="3">
    <source>
        <dbReference type="EMBL" id="KAF7773750.1"/>
    </source>
</evidence>
<dbReference type="InterPro" id="IPR014721">
    <property type="entry name" value="Ribsml_uS5_D2-typ_fold_subgr"/>
</dbReference>
<protein>
    <recommendedName>
        <fullName evidence="2">Novel STAND NTPase 1 domain-containing protein</fullName>
    </recommendedName>
</protein>
<evidence type="ECO:0000256" key="1">
    <source>
        <dbReference type="PROSITE-ProRule" id="PRU00339"/>
    </source>
</evidence>
<reference evidence="3" key="2">
    <citation type="submission" date="2015-03" db="EMBL/GenBank/DDBJ databases">
        <title>Genome sequence of Pseudoalteromonas citrea.</title>
        <authorList>
            <person name="Xie B.-B."/>
            <person name="Rong J.-C."/>
            <person name="Qin Q.-L."/>
            <person name="Zhang Y.-Z."/>
        </authorList>
    </citation>
    <scope>NUCLEOTIDE SEQUENCE</scope>
    <source>
        <strain evidence="3">DSM 8771</strain>
    </source>
</reference>
<dbReference type="Pfam" id="PF20703">
    <property type="entry name" value="nSTAND1"/>
    <property type="match status" value="1"/>
</dbReference>
<dbReference type="InterPro" id="IPR020568">
    <property type="entry name" value="Ribosomal_Su5_D2-typ_SF"/>
</dbReference>
<dbReference type="InterPro" id="IPR019734">
    <property type="entry name" value="TPR_rpt"/>
</dbReference>
<feature type="domain" description="Novel STAND NTPase 1" evidence="2">
    <location>
        <begin position="213"/>
        <end position="604"/>
    </location>
</feature>
<dbReference type="PROSITE" id="PS50005">
    <property type="entry name" value="TPR"/>
    <property type="match status" value="1"/>
</dbReference>
<gene>
    <name evidence="3" type="ORF">PCIT_a0066</name>
</gene>
<dbReference type="Gene3D" id="3.40.50.300">
    <property type="entry name" value="P-loop containing nucleotide triphosphate hydrolases"/>
    <property type="match status" value="1"/>
</dbReference>
<sequence length="1194" mass="135800">MHILLSDKRYTYQPKFRFIKPKDQQKVKVKLSNNLVLAFGYKLTEQLNYFTMAAEAAFMTLNPLDRQKNQFFIELDLYCDEQETINLQAESTSVGLGYSLGVALAYRNHLDKHEPLIEHIFATGEVSSSGNVHGVGHINEKIMGALHSMQKHPNQAFTVFVPSANDSDIMPALVDELISKGGTLCSVEHISQAIQALLSHDFDGSVAAEALTFKGLCSFDPYDAFYFFGREKQIADLHSLYHEGPSLIKVHGVSGSGKSSLIKAGLLPELLKEQPNLKWHIAAPRQFNNSHELLTDFVSSSDAGFSVLLSMLEIPIAQFVDSLLNQNTTYLDEISAHLSAHKAQYIWFIDQFEELYDLDLNSQVLRSLSILSDITPITVIVSIRSEYLHYTDMIGHDFYVTHSLSAKSWINIIEHQSIALGLSLEPGLAQTIQTEALKLSHGLPAVEYLLTQMHGLAIKTEEPKQLTHAQYLHLNKLTGVIYKQAERILSQHEQLTEQFFELFIGVNLNGNSYAKHVDFTVLLQNYPHLKELVNELIEKQLIIRHQVHKSPPYVKLTHDCLITIAEDLSLDQQIWPRFYIWLSDKKSYLQWFHGIEAKFILWKQCLNSIQEQQAYTLSKYELHEGAKYLSQPGTISLQEVRNYIMQSQQGYQSSLELQNKSQKRQLISSSILFSIAFGSAVFAYIQKQQIQKEQLKTSNALSSLKETVLVNIDSLEPLLTQYLPTYQRKYLNQHLTELIESVDDLPLTDVDKLRLLLMRIKTLRQDDSSHISTIKEALNAVQNKLTTLTKLASQSSAQTQVIVEFNYQLGALLLKHGESDEARRYFTEALRQADTLTEKSKHITLLVMKISIKLNIIAMNSGDVIPARAQLNELLTNLNKLSFPQKFEQNINNLKVDILRSIALTSDSNSQATPLLLQAKAVLEKQLHNDPNHLILKYNLLRTYINLAESSRDKTKSYNYYESANEIAHAYAIKDPDNIHIQVAQLLLSTRLGKRSVAKKQLDKAQAYFITGMEIAKKLNQLDSTNIDWLGHTTELYSAYANYYVKANSPSMSMKYYQRAIETARKLVDQNENNLQFANLLQSIYSEVANHLYNSGKKQSAIEYFEKAKTISSMLIQKQPNNINYKTSHRKKLFNLGYIAAELQQNSTACNYFLSGQTLAKKHIINNPSTDWVKALDKFSYRVTALKCSKTQEH</sequence>
<organism evidence="3 4">
    <name type="scientific">Pseudoalteromonas citrea</name>
    <dbReference type="NCBI Taxonomy" id="43655"/>
    <lineage>
        <taxon>Bacteria</taxon>
        <taxon>Pseudomonadati</taxon>
        <taxon>Pseudomonadota</taxon>
        <taxon>Gammaproteobacteria</taxon>
        <taxon>Alteromonadales</taxon>
        <taxon>Pseudoalteromonadaceae</taxon>
        <taxon>Pseudoalteromonas</taxon>
    </lineage>
</organism>
<dbReference type="SUPFAM" id="SSF48452">
    <property type="entry name" value="TPR-like"/>
    <property type="match status" value="2"/>
</dbReference>
<reference evidence="3" key="1">
    <citation type="journal article" date="2012" name="J. Bacteriol.">
        <title>Genome sequences of type strains of seven species of the marine bacterium Pseudoalteromonas.</title>
        <authorList>
            <person name="Xie B.B."/>
            <person name="Shu Y.L."/>
            <person name="Qin Q.L."/>
            <person name="Rong J.C."/>
            <person name="Zhang X.Y."/>
            <person name="Chen X.L."/>
            <person name="Shi M."/>
            <person name="He H.L."/>
            <person name="Zhou B.C."/>
            <person name="Zhang Y.Z."/>
        </authorList>
    </citation>
    <scope>NUCLEOTIDE SEQUENCE</scope>
    <source>
        <strain evidence="3">DSM 8771</strain>
    </source>
</reference>
<dbReference type="InterPro" id="IPR011990">
    <property type="entry name" value="TPR-like_helical_dom_sf"/>
</dbReference>
<dbReference type="SUPFAM" id="SSF52540">
    <property type="entry name" value="P-loop containing nucleoside triphosphate hydrolases"/>
    <property type="match status" value="1"/>
</dbReference>
<name>A0AAD4AKD0_9GAMM</name>
<dbReference type="Proteomes" id="UP000016487">
    <property type="component" value="Unassembled WGS sequence"/>
</dbReference>
<feature type="repeat" description="TPR" evidence="1">
    <location>
        <begin position="803"/>
        <end position="836"/>
    </location>
</feature>
<comment type="caution">
    <text evidence="3">The sequence shown here is derived from an EMBL/GenBank/DDBJ whole genome shotgun (WGS) entry which is preliminary data.</text>
</comment>
<dbReference type="EMBL" id="AHBZ03000014">
    <property type="protein sequence ID" value="KAF7773750.1"/>
    <property type="molecule type" value="Genomic_DNA"/>
</dbReference>
<dbReference type="RefSeq" id="WP_010363224.1">
    <property type="nucleotide sequence ID" value="NZ_AHBZ03000014.1"/>
</dbReference>
<keyword evidence="1" id="KW-0802">TPR repeat</keyword>
<dbReference type="AlphaFoldDB" id="A0AAD4AKD0"/>
<proteinExistence type="predicted"/>
<evidence type="ECO:0000259" key="2">
    <source>
        <dbReference type="Pfam" id="PF20703"/>
    </source>
</evidence>
<evidence type="ECO:0000313" key="4">
    <source>
        <dbReference type="Proteomes" id="UP000016487"/>
    </source>
</evidence>
<dbReference type="SMART" id="SM00028">
    <property type="entry name" value="TPR"/>
    <property type="match status" value="4"/>
</dbReference>
<accession>A0AAD4AKD0</accession>
<dbReference type="Gene3D" id="1.25.40.10">
    <property type="entry name" value="Tetratricopeptide repeat domain"/>
    <property type="match status" value="1"/>
</dbReference>
<dbReference type="InterPro" id="IPR027417">
    <property type="entry name" value="P-loop_NTPase"/>
</dbReference>
<dbReference type="InterPro" id="IPR049052">
    <property type="entry name" value="nSTAND1"/>
</dbReference>